<reference evidence="19" key="2">
    <citation type="journal article" date="2021" name="PeerJ">
        <title>Extensive microbial diversity within the chicken gut microbiome revealed by metagenomics and culture.</title>
        <authorList>
            <person name="Gilroy R."/>
            <person name="Ravi A."/>
            <person name="Getino M."/>
            <person name="Pursley I."/>
            <person name="Horton D.L."/>
            <person name="Alikhan N.F."/>
            <person name="Baker D."/>
            <person name="Gharbi K."/>
            <person name="Hall N."/>
            <person name="Watson M."/>
            <person name="Adriaenssens E.M."/>
            <person name="Foster-Nyarko E."/>
            <person name="Jarju S."/>
            <person name="Secka A."/>
            <person name="Antonio M."/>
            <person name="Oren A."/>
            <person name="Chaudhuri R.R."/>
            <person name="La Ragione R."/>
            <person name="Hildebrand F."/>
            <person name="Pallen M.J."/>
        </authorList>
    </citation>
    <scope>NUCLEOTIDE SEQUENCE</scope>
    <source>
        <strain evidence="19">CHK197-8231</strain>
    </source>
</reference>
<keyword evidence="12" id="KW-0963">Cytoplasm</keyword>
<dbReference type="InterPro" id="IPR003111">
    <property type="entry name" value="Lon_prtase_N"/>
</dbReference>
<dbReference type="Gene3D" id="1.20.58.1480">
    <property type="match status" value="1"/>
</dbReference>
<dbReference type="Pfam" id="PF02190">
    <property type="entry name" value="LON_substr_bdg"/>
    <property type="match status" value="1"/>
</dbReference>
<dbReference type="Gene3D" id="1.20.5.5270">
    <property type="match status" value="1"/>
</dbReference>
<dbReference type="Gene3D" id="1.10.8.60">
    <property type="match status" value="1"/>
</dbReference>
<dbReference type="FunFam" id="3.40.50.300:FF:000021">
    <property type="entry name" value="Lon protease homolog"/>
    <property type="match status" value="1"/>
</dbReference>
<evidence type="ECO:0000259" key="17">
    <source>
        <dbReference type="PROSITE" id="PS51786"/>
    </source>
</evidence>
<dbReference type="SUPFAM" id="SSF52540">
    <property type="entry name" value="P-loop containing nucleoside triphosphate hydrolases"/>
    <property type="match status" value="1"/>
</dbReference>
<dbReference type="InterPro" id="IPR054594">
    <property type="entry name" value="Lon_lid"/>
</dbReference>
<dbReference type="GO" id="GO:0016887">
    <property type="term" value="F:ATP hydrolysis activity"/>
    <property type="evidence" value="ECO:0007669"/>
    <property type="project" value="InterPro"/>
</dbReference>
<evidence type="ECO:0000256" key="4">
    <source>
        <dbReference type="ARBA" id="ARBA00022825"/>
    </source>
</evidence>
<dbReference type="InterPro" id="IPR003593">
    <property type="entry name" value="AAA+_ATPase"/>
</dbReference>
<evidence type="ECO:0000256" key="5">
    <source>
        <dbReference type="ARBA" id="ARBA00022840"/>
    </source>
</evidence>
<comment type="subunit">
    <text evidence="7 12">Homohexamer. Organized in a ring with a central cavity.</text>
</comment>
<keyword evidence="6" id="KW-0346">Stress response</keyword>
<dbReference type="PIRSF" id="PIRSF001174">
    <property type="entry name" value="Lon_proteas"/>
    <property type="match status" value="1"/>
</dbReference>
<dbReference type="Pfam" id="PF00004">
    <property type="entry name" value="AAA"/>
    <property type="match status" value="1"/>
</dbReference>
<protein>
    <recommendedName>
        <fullName evidence="11 12">Lon protease</fullName>
        <ecNumber evidence="10 12">3.4.21.53</ecNumber>
    </recommendedName>
</protein>
<gene>
    <name evidence="19" type="primary">lon</name>
    <name evidence="19" type="ORF">IAD49_04235</name>
</gene>
<comment type="catalytic activity">
    <reaction evidence="8 12 15">
        <text>Hydrolysis of proteins in presence of ATP.</text>
        <dbReference type="EC" id="3.4.21.53"/>
    </reaction>
</comment>
<dbReference type="SUPFAM" id="SSF54211">
    <property type="entry name" value="Ribosomal protein S5 domain 2-like"/>
    <property type="match status" value="1"/>
</dbReference>
<evidence type="ECO:0000256" key="2">
    <source>
        <dbReference type="ARBA" id="ARBA00022741"/>
    </source>
</evidence>
<dbReference type="PANTHER" id="PTHR10046">
    <property type="entry name" value="ATP DEPENDENT LON PROTEASE FAMILY MEMBER"/>
    <property type="match status" value="1"/>
</dbReference>
<dbReference type="GO" id="GO:0004176">
    <property type="term" value="F:ATP-dependent peptidase activity"/>
    <property type="evidence" value="ECO:0007669"/>
    <property type="project" value="UniProtKB-UniRule"/>
</dbReference>
<sequence length="782" mass="90457">MIKTNLPVILLRNMLLLPNNELRFEFDQDETKNILDVAELFHENKLLVVSSEDSLEEMPDLEGLPNVGVIAVIESKMELPNDKTRVVIRGLERAHIIEYLNITRTKEVLEAIVQKEEEEEISEDKNRILVHKLLTELESYLKKIPYMSNSMMASIRKEKQLPIVTDMIAPHLPISTERYYEYLGEFKAVIRAEMILKDLYEQEHIFEVEKEIDQRVRKEVDQHQKEFLLRERMKVIQEELGEEEFSKTEVDRFLEKEKKLRLPKKVKERLDSEIHRYKSLPPMSPEVNMIHTYIDWILDLPWRKYSEDCKDFSFVQDKLNESHAGLSKIKERIIEFLAVRQMAGKMSGSIICFVGPPGVGKTSLAFSIAKAMKREFVKISVGGVSDESEIMGHRRTYIGAMPGRIIQAMKRSHTNNPVFLIDEIDKMTKSIHGDPASCFLEILDPEQNKMFRDNYIEEAYDLSNVLFILTANDIDEIPDPLRDRLEIIMLDGYTEYEKLDIAKNYLIPKLCRTHGLKQKQVEISDREILYMIRYYTKEAGVRELERQLEKVLRKIVTKIVVAHEKKRVYHISHQDLLYYLGKEKFQYMKRGKNVPGVVNGLAYTSYGGDTLPIEVNYYKGNGNLVLTGCLGDVMKESATIALSYIKSNAEMLHIPYNMLVENDIHIHVPEGAIPKDGPSAGITLVTALYSAFQKLKVERTIAMTGEITLQGQVLPVGGIKEKSLGAARQGIRTILLPHENLKDLDEVPEEIKKKIRYIPVKYYVDVLKYLKEGKEYDFARNR</sequence>
<evidence type="ECO:0000256" key="14">
    <source>
        <dbReference type="PIRSR" id="PIRSR001174-2"/>
    </source>
</evidence>
<dbReference type="CDD" id="cd19500">
    <property type="entry name" value="RecA-like_Lon"/>
    <property type="match status" value="1"/>
</dbReference>
<dbReference type="InterPro" id="IPR027065">
    <property type="entry name" value="Lon_Prtase"/>
</dbReference>
<dbReference type="SMART" id="SM00464">
    <property type="entry name" value="LON"/>
    <property type="match status" value="1"/>
</dbReference>
<evidence type="ECO:0000256" key="12">
    <source>
        <dbReference type="PIRNR" id="PIRNR001174"/>
    </source>
</evidence>
<dbReference type="PROSITE" id="PS51786">
    <property type="entry name" value="LON_PROTEOLYTIC"/>
    <property type="match status" value="1"/>
</dbReference>
<proteinExistence type="inferred from homology"/>
<dbReference type="Gene3D" id="3.40.50.300">
    <property type="entry name" value="P-loop containing nucleotide triphosphate hydrolases"/>
    <property type="match status" value="1"/>
</dbReference>
<evidence type="ECO:0000256" key="10">
    <source>
        <dbReference type="ARBA" id="ARBA00066743"/>
    </source>
</evidence>
<comment type="similarity">
    <text evidence="12 15 16">Belongs to the peptidase S16 family.</text>
</comment>
<accession>A0A9D1HUF1</accession>
<dbReference type="Gene3D" id="3.30.230.10">
    <property type="match status" value="1"/>
</dbReference>
<dbReference type="GO" id="GO:0030163">
    <property type="term" value="P:protein catabolic process"/>
    <property type="evidence" value="ECO:0007669"/>
    <property type="project" value="InterPro"/>
</dbReference>
<evidence type="ECO:0000313" key="19">
    <source>
        <dbReference type="EMBL" id="HIU22768.1"/>
    </source>
</evidence>
<feature type="active site" evidence="13 15">
    <location>
        <position position="679"/>
    </location>
</feature>
<evidence type="ECO:0000256" key="3">
    <source>
        <dbReference type="ARBA" id="ARBA00022801"/>
    </source>
</evidence>
<evidence type="ECO:0000259" key="18">
    <source>
        <dbReference type="PROSITE" id="PS51787"/>
    </source>
</evidence>
<keyword evidence="2 12" id="KW-0547">Nucleotide-binding</keyword>
<evidence type="ECO:0000256" key="13">
    <source>
        <dbReference type="PIRSR" id="PIRSR001174-1"/>
    </source>
</evidence>
<dbReference type="Proteomes" id="UP000824087">
    <property type="component" value="Unassembled WGS sequence"/>
</dbReference>
<dbReference type="InterPro" id="IPR003959">
    <property type="entry name" value="ATPase_AAA_core"/>
</dbReference>
<dbReference type="InterPro" id="IPR014721">
    <property type="entry name" value="Ribsml_uS5_D2-typ_fold_subgr"/>
</dbReference>
<dbReference type="InterPro" id="IPR027417">
    <property type="entry name" value="P-loop_NTPase"/>
</dbReference>
<dbReference type="SUPFAM" id="SSF88697">
    <property type="entry name" value="PUA domain-like"/>
    <property type="match status" value="1"/>
</dbReference>
<dbReference type="PROSITE" id="PS51787">
    <property type="entry name" value="LON_N"/>
    <property type="match status" value="1"/>
</dbReference>
<dbReference type="PRINTS" id="PR00830">
    <property type="entry name" value="ENDOLAPTASE"/>
</dbReference>
<dbReference type="InterPro" id="IPR015947">
    <property type="entry name" value="PUA-like_sf"/>
</dbReference>
<evidence type="ECO:0000256" key="6">
    <source>
        <dbReference type="ARBA" id="ARBA00023016"/>
    </source>
</evidence>
<dbReference type="InterPro" id="IPR046336">
    <property type="entry name" value="Lon_prtase_N_sf"/>
</dbReference>
<comment type="subcellular location">
    <subcellularLocation>
        <location evidence="12">Cytoplasm</location>
    </subcellularLocation>
</comment>
<dbReference type="AlphaFoldDB" id="A0A9D1HUF1"/>
<dbReference type="PROSITE" id="PS01046">
    <property type="entry name" value="LON_SER"/>
    <property type="match status" value="1"/>
</dbReference>
<dbReference type="SMART" id="SM00382">
    <property type="entry name" value="AAA"/>
    <property type="match status" value="1"/>
</dbReference>
<dbReference type="NCBIfam" id="TIGR00763">
    <property type="entry name" value="lon"/>
    <property type="match status" value="1"/>
</dbReference>
<dbReference type="GO" id="GO:0005737">
    <property type="term" value="C:cytoplasm"/>
    <property type="evidence" value="ECO:0007669"/>
    <property type="project" value="UniProtKB-SubCell"/>
</dbReference>
<feature type="domain" description="Lon N-terminal" evidence="18">
    <location>
        <begin position="6"/>
        <end position="203"/>
    </location>
</feature>
<feature type="active site" evidence="13 15">
    <location>
        <position position="722"/>
    </location>
</feature>
<dbReference type="GO" id="GO:0004252">
    <property type="term" value="F:serine-type endopeptidase activity"/>
    <property type="evidence" value="ECO:0007669"/>
    <property type="project" value="UniProtKB-UniRule"/>
</dbReference>
<keyword evidence="4 12" id="KW-0720">Serine protease</keyword>
<dbReference type="Pfam" id="PF05362">
    <property type="entry name" value="Lon_C"/>
    <property type="match status" value="1"/>
</dbReference>
<name>A0A9D1HUF1_9BACT</name>
<dbReference type="InterPro" id="IPR008269">
    <property type="entry name" value="Lon_proteolytic"/>
</dbReference>
<evidence type="ECO:0000256" key="11">
    <source>
        <dbReference type="ARBA" id="ARBA00071934"/>
    </source>
</evidence>
<comment type="function">
    <text evidence="9">ATP-dependent serine protease that mediates the selective degradation of mutant and abnormal proteins as well as certain short-lived regulatory proteins. Required for cellular homeostasis and for survival from DNA damage and developmental changes induced by stress. Degrades polypeptides processively to yield small peptide fragments that are 5 to 10 amino acids long. Binds to DNA in a double-stranded, site-specific manner.</text>
</comment>
<evidence type="ECO:0000256" key="1">
    <source>
        <dbReference type="ARBA" id="ARBA00022670"/>
    </source>
</evidence>
<evidence type="ECO:0000256" key="8">
    <source>
        <dbReference type="ARBA" id="ARBA00050665"/>
    </source>
</evidence>
<dbReference type="InterPro" id="IPR020568">
    <property type="entry name" value="Ribosomal_Su5_D2-typ_SF"/>
</dbReference>
<keyword evidence="3 12" id="KW-0378">Hydrolase</keyword>
<dbReference type="Pfam" id="PF22667">
    <property type="entry name" value="Lon_lid"/>
    <property type="match status" value="1"/>
</dbReference>
<dbReference type="EMBL" id="DVML01000025">
    <property type="protein sequence ID" value="HIU22768.1"/>
    <property type="molecule type" value="Genomic_DNA"/>
</dbReference>
<comment type="caution">
    <text evidence="19">The sequence shown here is derived from an EMBL/GenBank/DDBJ whole genome shotgun (WGS) entry which is preliminary data.</text>
</comment>
<evidence type="ECO:0000256" key="9">
    <source>
        <dbReference type="ARBA" id="ARBA00053875"/>
    </source>
</evidence>
<reference evidence="19" key="1">
    <citation type="submission" date="2020-10" db="EMBL/GenBank/DDBJ databases">
        <authorList>
            <person name="Gilroy R."/>
        </authorList>
    </citation>
    <scope>NUCLEOTIDE SEQUENCE</scope>
    <source>
        <strain evidence="19">CHK197-8231</strain>
    </source>
</reference>
<keyword evidence="5 12" id="KW-0067">ATP-binding</keyword>
<dbReference type="EC" id="3.4.21.53" evidence="10 12"/>
<evidence type="ECO:0000256" key="15">
    <source>
        <dbReference type="PROSITE-ProRule" id="PRU01122"/>
    </source>
</evidence>
<dbReference type="Gene3D" id="2.30.130.40">
    <property type="entry name" value="LON domain-like"/>
    <property type="match status" value="1"/>
</dbReference>
<evidence type="ECO:0000256" key="7">
    <source>
        <dbReference type="ARBA" id="ARBA00026070"/>
    </source>
</evidence>
<organism evidence="19 20">
    <name type="scientific">Candidatus Fimihabitans intestinipullorum</name>
    <dbReference type="NCBI Taxonomy" id="2840820"/>
    <lineage>
        <taxon>Bacteria</taxon>
        <taxon>Bacillati</taxon>
        <taxon>Mycoplasmatota</taxon>
        <taxon>Mycoplasmatota incertae sedis</taxon>
        <taxon>Candidatus Fimihabitans</taxon>
    </lineage>
</organism>
<evidence type="ECO:0000256" key="16">
    <source>
        <dbReference type="RuleBase" id="RU000591"/>
    </source>
</evidence>
<dbReference type="GO" id="GO:0006508">
    <property type="term" value="P:proteolysis"/>
    <property type="evidence" value="ECO:0007669"/>
    <property type="project" value="UniProtKB-KW"/>
</dbReference>
<dbReference type="GO" id="GO:0005524">
    <property type="term" value="F:ATP binding"/>
    <property type="evidence" value="ECO:0007669"/>
    <property type="project" value="UniProtKB-KW"/>
</dbReference>
<feature type="domain" description="Lon proteolytic" evidence="17">
    <location>
        <begin position="592"/>
        <end position="773"/>
    </location>
</feature>
<feature type="binding site" evidence="14">
    <location>
        <begin position="355"/>
        <end position="362"/>
    </location>
    <ligand>
        <name>ATP</name>
        <dbReference type="ChEBI" id="CHEBI:30616"/>
    </ligand>
</feature>
<dbReference type="InterPro" id="IPR004815">
    <property type="entry name" value="Lon_bac/euk-typ"/>
</dbReference>
<evidence type="ECO:0000313" key="20">
    <source>
        <dbReference type="Proteomes" id="UP000824087"/>
    </source>
</evidence>
<dbReference type="InterPro" id="IPR008268">
    <property type="entry name" value="Peptidase_S16_AS"/>
</dbReference>
<keyword evidence="1 12" id="KW-0645">Protease</keyword>